<feature type="domain" description="Amidohydrolase-related" evidence="3">
    <location>
        <begin position="6"/>
        <end position="148"/>
    </location>
</feature>
<proteinExistence type="inferred from homology"/>
<dbReference type="EMBL" id="CAJNIZ010045372">
    <property type="protein sequence ID" value="CAE7718404.1"/>
    <property type="molecule type" value="Genomic_DNA"/>
</dbReference>
<dbReference type="PANTHER" id="PTHR21240:SF19">
    <property type="entry name" value="CATALYTIC_ HYDROLASE"/>
    <property type="match status" value="1"/>
</dbReference>
<dbReference type="AlphaFoldDB" id="A0A812X587"/>
<comment type="caution">
    <text evidence="4">The sequence shown here is derived from an EMBL/GenBank/DDBJ whole genome shotgun (WGS) entry which is preliminary data.</text>
</comment>
<sequence length="157" mass="17786">MPFKGLSKHVEDIEALMKSSPETQVIIDHWGFFLQPATGFGERSLDDASWTALLKLKDYPQVHVKISALFRVSTETSPFPELSERLKQLLSTFGSARLLWGSDFPYATEHSTYSEAVMAPEAWPVWAEMSEEDRTNLVHDTAARLYGLPLARSEREL</sequence>
<accession>A0A812X587</accession>
<dbReference type="InterPro" id="IPR032465">
    <property type="entry name" value="ACMSD"/>
</dbReference>
<gene>
    <name evidence="4" type="primary">ligI</name>
    <name evidence="4" type="ORF">SPIL2461_LOCUS20436</name>
</gene>
<keyword evidence="2" id="KW-0210">Decarboxylase</keyword>
<dbReference type="Pfam" id="PF04909">
    <property type="entry name" value="Amidohydro_2"/>
    <property type="match status" value="1"/>
</dbReference>
<dbReference type="Gene3D" id="3.20.20.140">
    <property type="entry name" value="Metal-dependent hydrolases"/>
    <property type="match status" value="1"/>
</dbReference>
<dbReference type="GO" id="GO:0016831">
    <property type="term" value="F:carboxy-lyase activity"/>
    <property type="evidence" value="ECO:0007669"/>
    <property type="project" value="UniProtKB-KW"/>
</dbReference>
<dbReference type="InterPro" id="IPR032466">
    <property type="entry name" value="Metal_Hydrolase"/>
</dbReference>
<dbReference type="OrthoDB" id="2135488at2759"/>
<keyword evidence="5" id="KW-1185">Reference proteome</keyword>
<evidence type="ECO:0000259" key="3">
    <source>
        <dbReference type="Pfam" id="PF04909"/>
    </source>
</evidence>
<comment type="similarity">
    <text evidence="2">Belongs to the metallo-dependent hydrolases superfamily.</text>
</comment>
<reference evidence="4" key="1">
    <citation type="submission" date="2021-02" db="EMBL/GenBank/DDBJ databases">
        <authorList>
            <person name="Dougan E. K."/>
            <person name="Rhodes N."/>
            <person name="Thang M."/>
            <person name="Chan C."/>
        </authorList>
    </citation>
    <scope>NUCLEOTIDE SEQUENCE</scope>
</reference>
<evidence type="ECO:0000256" key="1">
    <source>
        <dbReference type="ARBA" id="ARBA00023239"/>
    </source>
</evidence>
<dbReference type="PANTHER" id="PTHR21240">
    <property type="entry name" value="2-AMINO-3-CARBOXYLMUCONATE-6-SEMIALDEHYDE DECARBOXYLASE"/>
    <property type="match status" value="1"/>
</dbReference>
<dbReference type="Proteomes" id="UP000649617">
    <property type="component" value="Unassembled WGS sequence"/>
</dbReference>
<evidence type="ECO:0000256" key="2">
    <source>
        <dbReference type="RuleBase" id="RU366045"/>
    </source>
</evidence>
<dbReference type="InterPro" id="IPR006680">
    <property type="entry name" value="Amidohydro-rel"/>
</dbReference>
<keyword evidence="1 2" id="KW-0456">Lyase</keyword>
<dbReference type="SUPFAM" id="SSF51556">
    <property type="entry name" value="Metallo-dependent hydrolases"/>
    <property type="match status" value="1"/>
</dbReference>
<evidence type="ECO:0000313" key="4">
    <source>
        <dbReference type="EMBL" id="CAE7718404.1"/>
    </source>
</evidence>
<organism evidence="4 5">
    <name type="scientific">Symbiodinium pilosum</name>
    <name type="common">Dinoflagellate</name>
    <dbReference type="NCBI Taxonomy" id="2952"/>
    <lineage>
        <taxon>Eukaryota</taxon>
        <taxon>Sar</taxon>
        <taxon>Alveolata</taxon>
        <taxon>Dinophyceae</taxon>
        <taxon>Suessiales</taxon>
        <taxon>Symbiodiniaceae</taxon>
        <taxon>Symbiodinium</taxon>
    </lineage>
</organism>
<dbReference type="GO" id="GO:0016787">
    <property type="term" value="F:hydrolase activity"/>
    <property type="evidence" value="ECO:0007669"/>
    <property type="project" value="InterPro"/>
</dbReference>
<protein>
    <submittedName>
        <fullName evidence="4">LigI protein</fullName>
    </submittedName>
</protein>
<name>A0A812X587_SYMPI</name>
<evidence type="ECO:0000313" key="5">
    <source>
        <dbReference type="Proteomes" id="UP000649617"/>
    </source>
</evidence>